<sequence length="439" mass="47192">MSSSRRSLGLIIALAMLPGCMKDMGEGVVSRFKGAEPGAAAPASRTAKKTVVRASDASEIIKTLQARPSVLMSGTPYSRVADAVIASDARVAEAELRVARLREDASKYNWLPSIGPRVSLNSLGDFVADLVVNQVIFDNGRKKAERDLAKANVEMAAVTLVEDGNKRVHDALSLYLKAEQNRAVTTHLATAIQDMSHFEWVMQERVNGGVSDMSDLNILQQKLASMRARSSEAQEATVTAMAELNAMSARNLGDLRGIGGLRADTSAEALGVLRARAEKERTIAEAKIARAGHLPGLYANASGGQSPVAGGLEVTTDNLFSLGTMAEFEALEITKETASRRVEEAHEIAARDVAAQTRQLEAFRRQVGEAAVLTAQAKQNLDLFQAQYDGGQRQVMDVVGVYETYAQAVEREIELKFKAARAELELARLRGGLAEGAQI</sequence>
<dbReference type="AlphaFoldDB" id="A0A238JIZ8"/>
<dbReference type="Gene3D" id="1.20.1600.10">
    <property type="entry name" value="Outer membrane efflux proteins (OEP)"/>
    <property type="match status" value="1"/>
</dbReference>
<dbReference type="Proteomes" id="UP000225972">
    <property type="component" value="Unassembled WGS sequence"/>
</dbReference>
<keyword evidence="2" id="KW-1185">Reference proteome</keyword>
<proteinExistence type="predicted"/>
<gene>
    <name evidence="1" type="ORF">TRP8649_04052</name>
</gene>
<name>A0A238JIZ8_9RHOB</name>
<dbReference type="EMBL" id="FXXP01000003">
    <property type="protein sequence ID" value="SMX29912.1"/>
    <property type="molecule type" value="Genomic_DNA"/>
</dbReference>
<protein>
    <submittedName>
        <fullName evidence="1">Outer membrane efflux protein</fullName>
    </submittedName>
</protein>
<dbReference type="GO" id="GO:0015562">
    <property type="term" value="F:efflux transmembrane transporter activity"/>
    <property type="evidence" value="ECO:0007669"/>
    <property type="project" value="InterPro"/>
</dbReference>
<dbReference type="SUPFAM" id="SSF56954">
    <property type="entry name" value="Outer membrane efflux proteins (OEP)"/>
    <property type="match status" value="1"/>
</dbReference>
<dbReference type="RefSeq" id="WP_235871993.1">
    <property type="nucleotide sequence ID" value="NZ_FXXP01000003.1"/>
</dbReference>
<evidence type="ECO:0000313" key="2">
    <source>
        <dbReference type="Proteomes" id="UP000225972"/>
    </source>
</evidence>
<reference evidence="2" key="1">
    <citation type="submission" date="2017-05" db="EMBL/GenBank/DDBJ databases">
        <authorList>
            <person name="Rodrigo-Torres L."/>
            <person name="Arahal R. D."/>
            <person name="Lucena T."/>
        </authorList>
    </citation>
    <scope>NUCLEOTIDE SEQUENCE [LARGE SCALE GENOMIC DNA]</scope>
    <source>
        <strain evidence="2">CECT 8649</strain>
    </source>
</reference>
<evidence type="ECO:0000313" key="1">
    <source>
        <dbReference type="EMBL" id="SMX29912.1"/>
    </source>
</evidence>
<accession>A0A238JIZ8</accession>
<organism evidence="1 2">
    <name type="scientific">Pelagimonas phthalicica</name>
    <dbReference type="NCBI Taxonomy" id="1037362"/>
    <lineage>
        <taxon>Bacteria</taxon>
        <taxon>Pseudomonadati</taxon>
        <taxon>Pseudomonadota</taxon>
        <taxon>Alphaproteobacteria</taxon>
        <taxon>Rhodobacterales</taxon>
        <taxon>Roseobacteraceae</taxon>
        <taxon>Pelagimonas</taxon>
    </lineage>
</organism>